<dbReference type="GO" id="GO:0008732">
    <property type="term" value="F:L-allo-threonine aldolase activity"/>
    <property type="evidence" value="ECO:0007669"/>
    <property type="project" value="TreeGrafter"/>
</dbReference>
<dbReference type="CDD" id="cd06502">
    <property type="entry name" value="TA_like"/>
    <property type="match status" value="1"/>
</dbReference>
<evidence type="ECO:0000256" key="5">
    <source>
        <dbReference type="ARBA" id="ARBA00023239"/>
    </source>
</evidence>
<dbReference type="EC" id="4.1.2.5" evidence="8"/>
<feature type="modified residue" description="N6-(pyridoxal phosphate)lysine" evidence="6">
    <location>
        <position position="197"/>
    </location>
</feature>
<dbReference type="Gene3D" id="3.90.1150.10">
    <property type="entry name" value="Aspartate Aminotransferase, domain 1"/>
    <property type="match status" value="1"/>
</dbReference>
<dbReference type="InterPro" id="IPR001597">
    <property type="entry name" value="ArAA_b-elim_lyase/Thr_aldolase"/>
</dbReference>
<evidence type="ECO:0000256" key="1">
    <source>
        <dbReference type="ARBA" id="ARBA00001933"/>
    </source>
</evidence>
<dbReference type="PANTHER" id="PTHR48097">
    <property type="entry name" value="L-THREONINE ALDOLASE-RELATED"/>
    <property type="match status" value="1"/>
</dbReference>
<dbReference type="InterPro" id="IPR015424">
    <property type="entry name" value="PyrdxlP-dep_Trfase"/>
</dbReference>
<dbReference type="NCBIfam" id="NF007825">
    <property type="entry name" value="PRK10534.1"/>
    <property type="match status" value="1"/>
</dbReference>
<evidence type="ECO:0000256" key="6">
    <source>
        <dbReference type="PIRSR" id="PIRSR017617-1"/>
    </source>
</evidence>
<dbReference type="FunFam" id="3.40.640.10:FF:000030">
    <property type="entry name" value="Low-specificity L-threonine aldolase"/>
    <property type="match status" value="1"/>
</dbReference>
<dbReference type="PIRSF" id="PIRSF017617">
    <property type="entry name" value="Thr_aldolase"/>
    <property type="match status" value="1"/>
</dbReference>
<dbReference type="InterPro" id="IPR015421">
    <property type="entry name" value="PyrdxlP-dep_Trfase_major"/>
</dbReference>
<dbReference type="Proteomes" id="UP000018217">
    <property type="component" value="Unassembled WGS sequence"/>
</dbReference>
<dbReference type="InterPro" id="IPR023603">
    <property type="entry name" value="Low_specificity_L-TA-like"/>
</dbReference>
<keyword evidence="4" id="KW-0663">Pyridoxal phosphate</keyword>
<comment type="similarity">
    <text evidence="2">Belongs to the threonine aldolase family.</text>
</comment>
<organism evidence="8 9">
    <name type="scientific">Erwinia piriflorinigrans CFBP 5888</name>
    <dbReference type="NCBI Taxonomy" id="1161919"/>
    <lineage>
        <taxon>Bacteria</taxon>
        <taxon>Pseudomonadati</taxon>
        <taxon>Pseudomonadota</taxon>
        <taxon>Gammaproteobacteria</taxon>
        <taxon>Enterobacterales</taxon>
        <taxon>Erwiniaceae</taxon>
        <taxon>Erwinia</taxon>
    </lineage>
</organism>
<keyword evidence="9" id="KW-1185">Reference proteome</keyword>
<feature type="domain" description="Aromatic amino acid beta-eliminating lyase/threonine aldolase" evidence="7">
    <location>
        <begin position="3"/>
        <end position="281"/>
    </location>
</feature>
<dbReference type="Gene3D" id="3.40.640.10">
    <property type="entry name" value="Type I PLP-dependent aspartate aminotransferase-like (Major domain)"/>
    <property type="match status" value="1"/>
</dbReference>
<evidence type="ECO:0000256" key="2">
    <source>
        <dbReference type="ARBA" id="ARBA00006966"/>
    </source>
</evidence>
<dbReference type="RefSeq" id="WP_023654596.1">
    <property type="nucleotide sequence ID" value="NZ_CAHS01000014.1"/>
</dbReference>
<dbReference type="NCBIfam" id="NF041359">
    <property type="entry name" value="GntG_guanitoxin"/>
    <property type="match status" value="1"/>
</dbReference>
<evidence type="ECO:0000259" key="7">
    <source>
        <dbReference type="Pfam" id="PF01212"/>
    </source>
</evidence>
<comment type="caution">
    <text evidence="8">The sequence shown here is derived from an EMBL/GenBank/DDBJ whole genome shotgun (WGS) entry which is preliminary data.</text>
</comment>
<evidence type="ECO:0000313" key="9">
    <source>
        <dbReference type="Proteomes" id="UP000018217"/>
    </source>
</evidence>
<dbReference type="AlphaFoldDB" id="V5Z735"/>
<keyword evidence="5 8" id="KW-0456">Lyase</keyword>
<evidence type="ECO:0000313" key="8">
    <source>
        <dbReference type="EMBL" id="CCG86789.1"/>
    </source>
</evidence>
<proteinExistence type="inferred from homology"/>
<protein>
    <submittedName>
        <fullName evidence="8">L-allo-threonine aldolase</fullName>
        <ecNumber evidence="8">4.1.2.5</ecNumber>
    </submittedName>
</protein>
<accession>V5Z735</accession>
<evidence type="ECO:0000256" key="3">
    <source>
        <dbReference type="ARBA" id="ARBA00011881"/>
    </source>
</evidence>
<dbReference type="STRING" id="1161919.EPIR_1424"/>
<dbReference type="PANTHER" id="PTHR48097:SF9">
    <property type="entry name" value="L-THREONINE ALDOLASE"/>
    <property type="match status" value="1"/>
</dbReference>
<dbReference type="GO" id="GO:0006545">
    <property type="term" value="P:glycine biosynthetic process"/>
    <property type="evidence" value="ECO:0007669"/>
    <property type="project" value="TreeGrafter"/>
</dbReference>
<dbReference type="GO" id="GO:0005829">
    <property type="term" value="C:cytosol"/>
    <property type="evidence" value="ECO:0007669"/>
    <property type="project" value="TreeGrafter"/>
</dbReference>
<comment type="subunit">
    <text evidence="3">Homotetramer.</text>
</comment>
<gene>
    <name evidence="8" type="primary">ltaA</name>
    <name evidence="8" type="ORF">EPIR_1424</name>
</gene>
<dbReference type="EMBL" id="CAHS01000014">
    <property type="protein sequence ID" value="CCG86789.1"/>
    <property type="molecule type" value="Genomic_DNA"/>
</dbReference>
<sequence>MIDLRSDTVTRPTPAMLEAMMRAETGDDVYGDDPTVNRLEAEIARLSGKAAALFLPTGTQANLVALLCHCQRGEEYIVGQLAHNYKYEAGGAAVLGSIQPQPVLAASDGTLPLDVVAQFIKPDDIHFAITRLLSLENTYNGKVLPMSYLQQAWAFTRERQLALHIDGARIFNAAVALDVPLAALTRYCDTLTICLSKGLGTPVGSMLCGSEAFIQRARRWRKMTGGGLRQAGILAAAGLYALEHNVARLKDDHHNAAWLATALRAIGVDVTRQDTNMVFLRLPPAQVATLGQWMRERGILLSTGAVTRLVTHLDVDRAALQTLVSAWQSFLAAG</sequence>
<dbReference type="InterPro" id="IPR015422">
    <property type="entry name" value="PyrdxlP-dep_Trfase_small"/>
</dbReference>
<evidence type="ECO:0000256" key="4">
    <source>
        <dbReference type="ARBA" id="ARBA00022898"/>
    </source>
</evidence>
<dbReference type="SUPFAM" id="SSF53383">
    <property type="entry name" value="PLP-dependent transferases"/>
    <property type="match status" value="1"/>
</dbReference>
<comment type="cofactor">
    <cofactor evidence="1">
        <name>pyridoxal 5'-phosphate</name>
        <dbReference type="ChEBI" id="CHEBI:597326"/>
    </cofactor>
</comment>
<name>V5Z735_9GAMM</name>
<dbReference type="GO" id="GO:0006567">
    <property type="term" value="P:L-threonine catabolic process"/>
    <property type="evidence" value="ECO:0007669"/>
    <property type="project" value="TreeGrafter"/>
</dbReference>
<reference evidence="8 9" key="1">
    <citation type="journal article" date="2013" name="Syst. Appl. Microbiol.">
        <title>Phylogenetic position and virulence apparatus of the pear flower necrosis pathogen Erwinia piriflorinigrans CFBP 5888T as assessed by comparative genomics.</title>
        <authorList>
            <person name="Smits T.H."/>
            <person name="Rezzonico F."/>
            <person name="Lopez M.M."/>
            <person name="Blom J."/>
            <person name="Goesmann A."/>
            <person name="Frey J.E."/>
            <person name="Duffy B."/>
        </authorList>
    </citation>
    <scope>NUCLEOTIDE SEQUENCE [LARGE SCALE GENOMIC DNA]</scope>
    <source>
        <strain evidence="9">CFBP5888</strain>
    </source>
</reference>
<dbReference type="OrthoDB" id="9774495at2"/>
<dbReference type="Pfam" id="PF01212">
    <property type="entry name" value="Beta_elim_lyase"/>
    <property type="match status" value="1"/>
</dbReference>